<reference evidence="2 3" key="1">
    <citation type="submission" date="2019-10" db="EMBL/GenBank/DDBJ databases">
        <title>New species of Slilvanegrellaceae.</title>
        <authorList>
            <person name="Pitt A."/>
            <person name="Hahn M.W."/>
        </authorList>
    </citation>
    <scope>NUCLEOTIDE SEQUENCE [LARGE SCALE GENOMIC DNA]</scope>
    <source>
        <strain evidence="2 3">SP-Ram-0.45-NSY-1</strain>
    </source>
</reference>
<dbReference type="Gene3D" id="3.40.930.10">
    <property type="entry name" value="Mannitol-specific EII, Chain A"/>
    <property type="match status" value="1"/>
</dbReference>
<evidence type="ECO:0000313" key="3">
    <source>
        <dbReference type="Proteomes" id="UP000437748"/>
    </source>
</evidence>
<accession>A0A6N6VQ90</accession>
<dbReference type="InterPro" id="IPR051541">
    <property type="entry name" value="PTS_SugarTrans_NitroReg"/>
</dbReference>
<proteinExistence type="predicted"/>
<protein>
    <recommendedName>
        <fullName evidence="1">PTS EIIA type-2 domain-containing protein</fullName>
    </recommendedName>
</protein>
<dbReference type="PROSITE" id="PS51094">
    <property type="entry name" value="PTS_EIIA_TYPE_2"/>
    <property type="match status" value="1"/>
</dbReference>
<dbReference type="OrthoDB" id="95460at2"/>
<dbReference type="AlphaFoldDB" id="A0A6N6VQ90"/>
<dbReference type="RefSeq" id="WP_153420801.1">
    <property type="nucleotide sequence ID" value="NZ_WFLM01000004.1"/>
</dbReference>
<organism evidence="2 3">
    <name type="scientific">Silvanigrella paludirubra</name>
    <dbReference type="NCBI Taxonomy" id="2499159"/>
    <lineage>
        <taxon>Bacteria</taxon>
        <taxon>Pseudomonadati</taxon>
        <taxon>Bdellovibrionota</taxon>
        <taxon>Oligoflexia</taxon>
        <taxon>Silvanigrellales</taxon>
        <taxon>Silvanigrellaceae</taxon>
        <taxon>Silvanigrella</taxon>
    </lineage>
</organism>
<sequence>MTIQIIRNLIKNQSASLFLESDSKENILKEIAEKISVSKKNHDKVEIFTGLKERETKASTGVEFGIAIPHTFISKINETELFLFLSKKGVEFDSFDHEPTKLFFVILSPKYPKTPKISKLNIMANICRSMRIETLRKRILSANNLEEILLYLENS</sequence>
<evidence type="ECO:0000259" key="1">
    <source>
        <dbReference type="PROSITE" id="PS51094"/>
    </source>
</evidence>
<evidence type="ECO:0000313" key="2">
    <source>
        <dbReference type="EMBL" id="KAB8037724.1"/>
    </source>
</evidence>
<name>A0A6N6VQ90_9BACT</name>
<dbReference type="PANTHER" id="PTHR47738">
    <property type="entry name" value="PTS SYSTEM FRUCTOSE-LIKE EIIA COMPONENT-RELATED"/>
    <property type="match status" value="1"/>
</dbReference>
<dbReference type="Pfam" id="PF00359">
    <property type="entry name" value="PTS_EIIA_2"/>
    <property type="match status" value="1"/>
</dbReference>
<dbReference type="SUPFAM" id="SSF55804">
    <property type="entry name" value="Phoshotransferase/anion transport protein"/>
    <property type="match status" value="1"/>
</dbReference>
<gene>
    <name evidence="2" type="ORF">GCL60_11160</name>
</gene>
<dbReference type="InterPro" id="IPR016152">
    <property type="entry name" value="PTrfase/Anion_transptr"/>
</dbReference>
<dbReference type="PANTHER" id="PTHR47738:SF1">
    <property type="entry name" value="NITROGEN REGULATORY PROTEIN"/>
    <property type="match status" value="1"/>
</dbReference>
<comment type="caution">
    <text evidence="2">The sequence shown here is derived from an EMBL/GenBank/DDBJ whole genome shotgun (WGS) entry which is preliminary data.</text>
</comment>
<dbReference type="EMBL" id="WFLM01000004">
    <property type="protein sequence ID" value="KAB8037724.1"/>
    <property type="molecule type" value="Genomic_DNA"/>
</dbReference>
<dbReference type="Proteomes" id="UP000437748">
    <property type="component" value="Unassembled WGS sequence"/>
</dbReference>
<keyword evidence="3" id="KW-1185">Reference proteome</keyword>
<feature type="domain" description="PTS EIIA type-2" evidence="1">
    <location>
        <begin position="8"/>
        <end position="155"/>
    </location>
</feature>
<dbReference type="InterPro" id="IPR002178">
    <property type="entry name" value="PTS_EIIA_type-2_dom"/>
</dbReference>
<dbReference type="GO" id="GO:0030295">
    <property type="term" value="F:protein kinase activator activity"/>
    <property type="evidence" value="ECO:0007669"/>
    <property type="project" value="TreeGrafter"/>
</dbReference>